<name>A0A8A2VD54_9EURY</name>
<evidence type="ECO:0000313" key="2">
    <source>
        <dbReference type="EMBL" id="QSW99441.1"/>
    </source>
</evidence>
<sequence>MTARETGSDSLAPTDRFVYQADPDQSPSEAVIDAITAQSDADDPMAVADAFGPLYDVIDPAALDSLFEATRTTQRSDGSVSFRYAERDVRVDTTGRVELVPVE</sequence>
<reference evidence="2 3" key="1">
    <citation type="submission" date="2021-03" db="EMBL/GenBank/DDBJ databases">
        <title>Haloterrigena longa sp. nov. and Haloterrigena limicola sp. nov., extremely halophilic archaea isolated from a salt lake.</title>
        <authorList>
            <person name="Henglin C."/>
        </authorList>
    </citation>
    <scope>NUCLEOTIDE SEQUENCE [LARGE SCALE GENOMIC DNA]</scope>
    <source>
        <strain evidence="2 3">KZCA68</strain>
    </source>
</reference>
<gene>
    <name evidence="2" type="ORF">J0X25_00345</name>
</gene>
<dbReference type="RefSeq" id="WP_207289048.1">
    <property type="nucleotide sequence ID" value="NZ_CP071462.1"/>
</dbReference>
<evidence type="ECO:0000313" key="3">
    <source>
        <dbReference type="Proteomes" id="UP000663203"/>
    </source>
</evidence>
<protein>
    <recommendedName>
        <fullName evidence="1">Halobacterial output domain-containing protein</fullName>
    </recommendedName>
</protein>
<dbReference type="InterPro" id="IPR040624">
    <property type="entry name" value="HalOD1"/>
</dbReference>
<feature type="domain" description="Halobacterial output" evidence="1">
    <location>
        <begin position="24"/>
        <end position="99"/>
    </location>
</feature>
<proteinExistence type="predicted"/>
<dbReference type="KEGG" id="hakz:J0X25_00345"/>
<evidence type="ECO:0000259" key="1">
    <source>
        <dbReference type="Pfam" id="PF18545"/>
    </source>
</evidence>
<keyword evidence="3" id="KW-1185">Reference proteome</keyword>
<dbReference type="Pfam" id="PF18545">
    <property type="entry name" value="HalOD1"/>
    <property type="match status" value="1"/>
</dbReference>
<organism evidence="2 3">
    <name type="scientific">Haloterrigena alkaliphila</name>
    <dbReference type="NCBI Taxonomy" id="2816475"/>
    <lineage>
        <taxon>Archaea</taxon>
        <taxon>Methanobacteriati</taxon>
        <taxon>Methanobacteriota</taxon>
        <taxon>Stenosarchaea group</taxon>
        <taxon>Halobacteria</taxon>
        <taxon>Halobacteriales</taxon>
        <taxon>Natrialbaceae</taxon>
        <taxon>Haloterrigena</taxon>
    </lineage>
</organism>
<dbReference type="EMBL" id="CP071462">
    <property type="protein sequence ID" value="QSW99441.1"/>
    <property type="molecule type" value="Genomic_DNA"/>
</dbReference>
<accession>A0A8A2VD54</accession>
<dbReference type="GeneID" id="63185708"/>
<dbReference type="Proteomes" id="UP000663203">
    <property type="component" value="Chromosome"/>
</dbReference>
<dbReference type="AlphaFoldDB" id="A0A8A2VD54"/>